<proteinExistence type="predicted"/>
<organism evidence="3 4">
    <name type="scientific">Prymnesium parvum</name>
    <name type="common">Toxic golden alga</name>
    <dbReference type="NCBI Taxonomy" id="97485"/>
    <lineage>
        <taxon>Eukaryota</taxon>
        <taxon>Haptista</taxon>
        <taxon>Haptophyta</taxon>
        <taxon>Prymnesiophyceae</taxon>
        <taxon>Prymnesiales</taxon>
        <taxon>Prymnesiaceae</taxon>
        <taxon>Prymnesium</taxon>
    </lineage>
</organism>
<sequence>MADEAVVTRELARLFLQIVHSHSLDDLDAVMSLGALEIIHMLSVELVHPRGVEASDATQVLHCNLKRDSDATIATMRQEISRLSLQVNELKRMELKLTERLHEAEGALGSGTATIRAKLEAELQLAAVPMENTKGNKAIAGLQVQIEHLSVENSELRRRASQLRGQLRSCEAKLRNLTLESEGAMRTAMLGEQEKLKQATRELEAAHREVQRARAQHDDAAGGVRPPSLRSISQAKIKGQSFRNLLAARVATPAAASDAKASSEATEEERAPSPPHHHDSAAAVSVPLIQWEEAQNNIAALEMRCRLLAESEHALQQELATLRDEMQRLREPFCEKMNLSPPHITRSKTSGRWQKAAGTRLTRL</sequence>
<reference evidence="3 4" key="1">
    <citation type="journal article" date="2024" name="Science">
        <title>Giant polyketide synthase enzymes in the biosynthesis of giant marine polyether toxins.</title>
        <authorList>
            <person name="Fallon T.R."/>
            <person name="Shende V.V."/>
            <person name="Wierzbicki I.H."/>
            <person name="Pendleton A.L."/>
            <person name="Watervoot N.F."/>
            <person name="Auber R.P."/>
            <person name="Gonzalez D.J."/>
            <person name="Wisecaver J.H."/>
            <person name="Moore B.S."/>
        </authorList>
    </citation>
    <scope>NUCLEOTIDE SEQUENCE [LARGE SCALE GENOMIC DNA]</scope>
    <source>
        <strain evidence="3 4">12B1</strain>
    </source>
</reference>
<feature type="compositionally biased region" description="Basic and acidic residues" evidence="2">
    <location>
        <begin position="268"/>
        <end position="280"/>
    </location>
</feature>
<feature type="region of interest" description="Disordered" evidence="2">
    <location>
        <begin position="337"/>
        <end position="364"/>
    </location>
</feature>
<dbReference type="Proteomes" id="UP001515480">
    <property type="component" value="Unassembled WGS sequence"/>
</dbReference>
<feature type="region of interest" description="Disordered" evidence="2">
    <location>
        <begin position="254"/>
        <end position="281"/>
    </location>
</feature>
<dbReference type="EMBL" id="JBGBPQ010000003">
    <property type="protein sequence ID" value="KAL1526177.1"/>
    <property type="molecule type" value="Genomic_DNA"/>
</dbReference>
<dbReference type="AlphaFoldDB" id="A0AB34JYK3"/>
<dbReference type="Gene3D" id="1.10.287.1490">
    <property type="match status" value="1"/>
</dbReference>
<name>A0AB34JYK3_PRYPA</name>
<evidence type="ECO:0000313" key="3">
    <source>
        <dbReference type="EMBL" id="KAL1526177.1"/>
    </source>
</evidence>
<keyword evidence="4" id="KW-1185">Reference proteome</keyword>
<evidence type="ECO:0000256" key="1">
    <source>
        <dbReference type="SAM" id="Coils"/>
    </source>
</evidence>
<accession>A0AB34JYK3</accession>
<keyword evidence="1" id="KW-0175">Coiled coil</keyword>
<comment type="caution">
    <text evidence="3">The sequence shown here is derived from an EMBL/GenBank/DDBJ whole genome shotgun (WGS) entry which is preliminary data.</text>
</comment>
<feature type="compositionally biased region" description="Low complexity" evidence="2">
    <location>
        <begin position="254"/>
        <end position="264"/>
    </location>
</feature>
<feature type="coiled-coil region" evidence="1">
    <location>
        <begin position="139"/>
        <end position="216"/>
    </location>
</feature>
<feature type="coiled-coil region" evidence="1">
    <location>
        <begin position="73"/>
        <end position="107"/>
    </location>
</feature>
<gene>
    <name evidence="3" type="ORF">AB1Y20_014905</name>
</gene>
<evidence type="ECO:0000256" key="2">
    <source>
        <dbReference type="SAM" id="MobiDB-lite"/>
    </source>
</evidence>
<protein>
    <submittedName>
        <fullName evidence="3">Uncharacterized protein</fullName>
    </submittedName>
</protein>
<evidence type="ECO:0000313" key="4">
    <source>
        <dbReference type="Proteomes" id="UP001515480"/>
    </source>
</evidence>